<feature type="non-terminal residue" evidence="2">
    <location>
        <position position="78"/>
    </location>
</feature>
<dbReference type="RefSeq" id="XP_013428860.1">
    <property type="nucleotide sequence ID" value="XM_013573406.1"/>
</dbReference>
<feature type="non-terminal residue" evidence="2">
    <location>
        <position position="1"/>
    </location>
</feature>
<dbReference type="AlphaFoldDB" id="A0A074WTZ5"/>
<dbReference type="InterPro" id="IPR001810">
    <property type="entry name" value="F-box_dom"/>
</dbReference>
<gene>
    <name evidence="2" type="ORF">M436DRAFT_24837</name>
</gene>
<name>A0A074WTZ5_9PEZI</name>
<keyword evidence="3" id="KW-1185">Reference proteome</keyword>
<proteinExistence type="predicted"/>
<dbReference type="EMBL" id="KL584706">
    <property type="protein sequence ID" value="KEQ75039.1"/>
    <property type="molecule type" value="Genomic_DNA"/>
</dbReference>
<accession>A0A074WTZ5</accession>
<evidence type="ECO:0000313" key="2">
    <source>
        <dbReference type="EMBL" id="KEQ75039.1"/>
    </source>
</evidence>
<evidence type="ECO:0000313" key="3">
    <source>
        <dbReference type="Proteomes" id="UP000027730"/>
    </source>
</evidence>
<dbReference type="OrthoDB" id="3915194at2759"/>
<organism evidence="2 3">
    <name type="scientific">Aureobasidium namibiae CBS 147.97</name>
    <dbReference type="NCBI Taxonomy" id="1043004"/>
    <lineage>
        <taxon>Eukaryota</taxon>
        <taxon>Fungi</taxon>
        <taxon>Dikarya</taxon>
        <taxon>Ascomycota</taxon>
        <taxon>Pezizomycotina</taxon>
        <taxon>Dothideomycetes</taxon>
        <taxon>Dothideomycetidae</taxon>
        <taxon>Dothideales</taxon>
        <taxon>Saccotheciaceae</taxon>
        <taxon>Aureobasidium</taxon>
    </lineage>
</organism>
<feature type="domain" description="F-box" evidence="1">
    <location>
        <begin position="1"/>
        <end position="47"/>
    </location>
</feature>
<dbReference type="STRING" id="1043004.A0A074WTZ5"/>
<dbReference type="Proteomes" id="UP000027730">
    <property type="component" value="Unassembled WGS sequence"/>
</dbReference>
<dbReference type="PROSITE" id="PS50181">
    <property type="entry name" value="FBOX"/>
    <property type="match status" value="1"/>
</dbReference>
<dbReference type="GeneID" id="25408127"/>
<reference evidence="2 3" key="1">
    <citation type="journal article" date="2014" name="BMC Genomics">
        <title>Genome sequencing of four Aureobasidium pullulans varieties: biotechnological potential, stress tolerance, and description of new species.</title>
        <authorList>
            <person name="Gostin Ar C."/>
            <person name="Ohm R.A."/>
            <person name="Kogej T."/>
            <person name="Sonjak S."/>
            <person name="Turk M."/>
            <person name="Zajc J."/>
            <person name="Zalar P."/>
            <person name="Grube M."/>
            <person name="Sun H."/>
            <person name="Han J."/>
            <person name="Sharma A."/>
            <person name="Chiniquy J."/>
            <person name="Ngan C.Y."/>
            <person name="Lipzen A."/>
            <person name="Barry K."/>
            <person name="Grigoriev I.V."/>
            <person name="Gunde-Cimerman N."/>
        </authorList>
    </citation>
    <scope>NUCLEOTIDE SEQUENCE [LARGE SCALE GENOMIC DNA]</scope>
    <source>
        <strain evidence="2 3">CBS 147.97</strain>
    </source>
</reference>
<sequence length="78" mass="8682">LIDMPNEILSTIVDLAGSESLPALRLTNKQLRVVSDTPFATTHFLERRHVQTAFSMNGLAEITAHPFFGKFVRTVIIS</sequence>
<dbReference type="HOGENOM" id="CLU_180467_0_0_1"/>
<evidence type="ECO:0000259" key="1">
    <source>
        <dbReference type="PROSITE" id="PS50181"/>
    </source>
</evidence>
<protein>
    <recommendedName>
        <fullName evidence="1">F-box domain-containing protein</fullName>
    </recommendedName>
</protein>